<reference evidence="8 9" key="1">
    <citation type="submission" date="2024-04" db="EMBL/GenBank/DDBJ databases">
        <title>Genome sequencing and assembly of rice foliar adapted Chryseobacterium endophyticum OsEnb-ALM-A6.</title>
        <authorList>
            <person name="Kumar S."/>
            <person name="Javed M."/>
            <person name="Chouhan V."/>
            <person name="Charishma K."/>
            <person name="Patel A."/>
            <person name="Kumar M."/>
            <person name="Sahu K.P."/>
            <person name="Kumar A."/>
        </authorList>
    </citation>
    <scope>NUCLEOTIDE SEQUENCE [LARGE SCALE GENOMIC DNA]</scope>
    <source>
        <strain evidence="8 9">OsEnb-ALM-A6</strain>
    </source>
</reference>
<sequence length="140" mass="15709">MAALLFIGFSAIIYTFVSGSSLLLVGTEMKNINPLLDCGITLSCYVLFMFLIETLTKGRSIGKMITGTRVIMIDGTKPTTKNYFIRNIIRMLPFIDQLSFLGENAFHDNWSNTRVVNLKNYETEIQAKSDIESIGTKEIP</sequence>
<proteinExistence type="predicted"/>
<dbReference type="InterPro" id="IPR051791">
    <property type="entry name" value="Pra-immunoreactive"/>
</dbReference>
<gene>
    <name evidence="8" type="ORF">AAFP95_22090</name>
</gene>
<comment type="subcellular location">
    <subcellularLocation>
        <location evidence="1">Cell membrane</location>
        <topology evidence="1">Multi-pass membrane protein</topology>
    </subcellularLocation>
</comment>
<keyword evidence="5 6" id="KW-0472">Membrane</keyword>
<keyword evidence="4 6" id="KW-1133">Transmembrane helix</keyword>
<accession>A0AAU6WUT9</accession>
<evidence type="ECO:0000259" key="7">
    <source>
        <dbReference type="Pfam" id="PF06271"/>
    </source>
</evidence>
<evidence type="ECO:0000313" key="9">
    <source>
        <dbReference type="Proteomes" id="UP001463665"/>
    </source>
</evidence>
<dbReference type="EMBL" id="CP154834">
    <property type="protein sequence ID" value="XAO76566.1"/>
    <property type="molecule type" value="Genomic_DNA"/>
</dbReference>
<evidence type="ECO:0000256" key="1">
    <source>
        <dbReference type="ARBA" id="ARBA00004651"/>
    </source>
</evidence>
<feature type="domain" description="RDD" evidence="7">
    <location>
        <begin position="12"/>
        <end position="98"/>
    </location>
</feature>
<keyword evidence="2" id="KW-1003">Cell membrane</keyword>
<evidence type="ECO:0000256" key="2">
    <source>
        <dbReference type="ARBA" id="ARBA00022475"/>
    </source>
</evidence>
<dbReference type="Proteomes" id="UP001463665">
    <property type="component" value="Chromosome"/>
</dbReference>
<name>A0AAU6WUT9_9FLAO</name>
<dbReference type="GO" id="GO:0005886">
    <property type="term" value="C:plasma membrane"/>
    <property type="evidence" value="ECO:0007669"/>
    <property type="project" value="UniProtKB-SubCell"/>
</dbReference>
<evidence type="ECO:0000313" key="8">
    <source>
        <dbReference type="EMBL" id="XAO76566.1"/>
    </source>
</evidence>
<evidence type="ECO:0000256" key="3">
    <source>
        <dbReference type="ARBA" id="ARBA00022692"/>
    </source>
</evidence>
<evidence type="ECO:0000256" key="5">
    <source>
        <dbReference type="ARBA" id="ARBA00023136"/>
    </source>
</evidence>
<dbReference type="AlphaFoldDB" id="A0AAU6WUT9"/>
<evidence type="ECO:0000256" key="4">
    <source>
        <dbReference type="ARBA" id="ARBA00022989"/>
    </source>
</evidence>
<keyword evidence="3 6" id="KW-0812">Transmembrane</keyword>
<protein>
    <submittedName>
        <fullName evidence="8">RDD family protein</fullName>
    </submittedName>
</protein>
<dbReference type="Pfam" id="PF06271">
    <property type="entry name" value="RDD"/>
    <property type="match status" value="1"/>
</dbReference>
<feature type="transmembrane region" description="Helical" evidence="6">
    <location>
        <begin position="35"/>
        <end position="55"/>
    </location>
</feature>
<dbReference type="PANTHER" id="PTHR36115">
    <property type="entry name" value="PROLINE-RICH ANTIGEN HOMOLOG-RELATED"/>
    <property type="match status" value="1"/>
</dbReference>
<dbReference type="RefSeq" id="WP_345767892.1">
    <property type="nucleotide sequence ID" value="NZ_CP154834.1"/>
</dbReference>
<dbReference type="InterPro" id="IPR010432">
    <property type="entry name" value="RDD"/>
</dbReference>
<keyword evidence="9" id="KW-1185">Reference proteome</keyword>
<organism evidence="8 9">
    <name type="scientific">Chryseobacterium endophyticum</name>
    <dbReference type="NCBI Taxonomy" id="1854762"/>
    <lineage>
        <taxon>Bacteria</taxon>
        <taxon>Pseudomonadati</taxon>
        <taxon>Bacteroidota</taxon>
        <taxon>Flavobacteriia</taxon>
        <taxon>Flavobacteriales</taxon>
        <taxon>Weeksellaceae</taxon>
        <taxon>Chryseobacterium group</taxon>
        <taxon>Chryseobacterium</taxon>
    </lineage>
</organism>
<evidence type="ECO:0000256" key="6">
    <source>
        <dbReference type="SAM" id="Phobius"/>
    </source>
</evidence>